<dbReference type="EMBL" id="NKXS01003391">
    <property type="protein sequence ID" value="PIN09907.1"/>
    <property type="molecule type" value="Genomic_DNA"/>
</dbReference>
<feature type="transmembrane region" description="Helical" evidence="1">
    <location>
        <begin position="84"/>
        <end position="103"/>
    </location>
</feature>
<dbReference type="AlphaFoldDB" id="A0A2G9GX97"/>
<dbReference type="Proteomes" id="UP000231279">
    <property type="component" value="Unassembled WGS sequence"/>
</dbReference>
<keyword evidence="3" id="KW-1185">Reference proteome</keyword>
<keyword evidence="1" id="KW-1133">Transmembrane helix</keyword>
<name>A0A2G9GX97_9LAMI</name>
<comment type="caution">
    <text evidence="2">The sequence shown here is derived from an EMBL/GenBank/DDBJ whole genome shotgun (WGS) entry which is preliminary data.</text>
</comment>
<keyword evidence="1" id="KW-0472">Membrane</keyword>
<accession>A0A2G9GX97</accession>
<reference evidence="3" key="1">
    <citation type="journal article" date="2018" name="Gigascience">
        <title>Genome assembly of the Pink Ipe (Handroanthus impetiginosus, Bignoniaceae), a highly valued, ecologically keystone Neotropical timber forest tree.</title>
        <authorList>
            <person name="Silva-Junior O.B."/>
            <person name="Grattapaglia D."/>
            <person name="Novaes E."/>
            <person name="Collevatti R.G."/>
        </authorList>
    </citation>
    <scope>NUCLEOTIDE SEQUENCE [LARGE SCALE GENOMIC DNA]</scope>
    <source>
        <strain evidence="3">cv. UFG-1</strain>
    </source>
</reference>
<proteinExistence type="predicted"/>
<evidence type="ECO:0000313" key="2">
    <source>
        <dbReference type="EMBL" id="PIN09907.1"/>
    </source>
</evidence>
<sequence>MASVLVHKYQHVLSLAELWPCMIFLEKVDDVFFQKYILHMFCLDLEYLEDQIPYFSFSTNLILYSSKVHISNGKDFNGKLRENTLFELLLIFAIVIFFCLSIMTH</sequence>
<evidence type="ECO:0000313" key="3">
    <source>
        <dbReference type="Proteomes" id="UP000231279"/>
    </source>
</evidence>
<keyword evidence="1" id="KW-0812">Transmembrane</keyword>
<protein>
    <submittedName>
        <fullName evidence="2">Uncharacterized protein</fullName>
    </submittedName>
</protein>
<evidence type="ECO:0000256" key="1">
    <source>
        <dbReference type="SAM" id="Phobius"/>
    </source>
</evidence>
<organism evidence="2 3">
    <name type="scientific">Handroanthus impetiginosus</name>
    <dbReference type="NCBI Taxonomy" id="429701"/>
    <lineage>
        <taxon>Eukaryota</taxon>
        <taxon>Viridiplantae</taxon>
        <taxon>Streptophyta</taxon>
        <taxon>Embryophyta</taxon>
        <taxon>Tracheophyta</taxon>
        <taxon>Spermatophyta</taxon>
        <taxon>Magnoliopsida</taxon>
        <taxon>eudicotyledons</taxon>
        <taxon>Gunneridae</taxon>
        <taxon>Pentapetalae</taxon>
        <taxon>asterids</taxon>
        <taxon>lamiids</taxon>
        <taxon>Lamiales</taxon>
        <taxon>Bignoniaceae</taxon>
        <taxon>Crescentiina</taxon>
        <taxon>Tabebuia alliance</taxon>
        <taxon>Handroanthus</taxon>
    </lineage>
</organism>
<gene>
    <name evidence="2" type="ORF">CDL12_17509</name>
</gene>